<feature type="compositionally biased region" description="Basic and acidic residues" evidence="1">
    <location>
        <begin position="187"/>
        <end position="199"/>
    </location>
</feature>
<feature type="region of interest" description="Disordered" evidence="1">
    <location>
        <begin position="44"/>
        <end position="63"/>
    </location>
</feature>
<proteinExistence type="predicted"/>
<dbReference type="EMBL" id="GIFC01014107">
    <property type="protein sequence ID" value="MXU96190.1"/>
    <property type="molecule type" value="Transcribed_RNA"/>
</dbReference>
<reference evidence="3" key="1">
    <citation type="submission" date="2019-12" db="EMBL/GenBank/DDBJ databases">
        <title>An insight into the sialome of adult female Ixodes ricinus ticks feeding for 6 days.</title>
        <authorList>
            <person name="Perner J."/>
            <person name="Ribeiro J.M.C."/>
        </authorList>
    </citation>
    <scope>NUCLEOTIDE SEQUENCE</scope>
    <source>
        <strain evidence="3">Semi-engorged</strain>
        <tissue evidence="3">Salivary glands</tissue>
    </source>
</reference>
<name>A0A6B0V1P8_IXORI</name>
<accession>A0A6B0V1P8</accession>
<dbReference type="AlphaFoldDB" id="A0A6B0V1P8"/>
<evidence type="ECO:0000256" key="2">
    <source>
        <dbReference type="SAM" id="SignalP"/>
    </source>
</evidence>
<sequence>MPLQCLLLLLLVSDGLLHEHALDALLHGILFGLGHHLQLLGRELHEPKTNERRRRLEGPGSRQHGSHLFLLQTALFLPAGAVDVTENFAKRLCPKPKLRGVVGSKCQKASRCSLTVITPQSAPQTRPADSEHGTYGCPLEQQEKNTHTNALIVAHRGSKVNSSKEKKKKTAPAKILHLKRHKRIMLEFKKKKENNKKPEPLVQLKKKN</sequence>
<feature type="region of interest" description="Disordered" evidence="1">
    <location>
        <begin position="187"/>
        <end position="208"/>
    </location>
</feature>
<evidence type="ECO:0000313" key="3">
    <source>
        <dbReference type="EMBL" id="MXU96190.1"/>
    </source>
</evidence>
<evidence type="ECO:0000256" key="1">
    <source>
        <dbReference type="SAM" id="MobiDB-lite"/>
    </source>
</evidence>
<feature type="signal peptide" evidence="2">
    <location>
        <begin position="1"/>
        <end position="17"/>
    </location>
</feature>
<feature type="compositionally biased region" description="Basic and acidic residues" evidence="1">
    <location>
        <begin position="44"/>
        <end position="57"/>
    </location>
</feature>
<feature type="chain" id="PRO_5025337199" evidence="2">
    <location>
        <begin position="18"/>
        <end position="208"/>
    </location>
</feature>
<keyword evidence="2" id="KW-0732">Signal</keyword>
<organism evidence="3">
    <name type="scientific">Ixodes ricinus</name>
    <name type="common">Common tick</name>
    <name type="synonym">Acarus ricinus</name>
    <dbReference type="NCBI Taxonomy" id="34613"/>
    <lineage>
        <taxon>Eukaryota</taxon>
        <taxon>Metazoa</taxon>
        <taxon>Ecdysozoa</taxon>
        <taxon>Arthropoda</taxon>
        <taxon>Chelicerata</taxon>
        <taxon>Arachnida</taxon>
        <taxon>Acari</taxon>
        <taxon>Parasitiformes</taxon>
        <taxon>Ixodida</taxon>
        <taxon>Ixodoidea</taxon>
        <taxon>Ixodidae</taxon>
        <taxon>Ixodinae</taxon>
        <taxon>Ixodes</taxon>
    </lineage>
</organism>
<protein>
    <submittedName>
        <fullName evidence="3">Putative secreted protein</fullName>
    </submittedName>
</protein>